<keyword evidence="1 3" id="KW-0156">Chromatin regulator</keyword>
<dbReference type="GO" id="GO:0032880">
    <property type="term" value="P:regulation of protein localization"/>
    <property type="evidence" value="ECO:0007669"/>
    <property type="project" value="EnsemblFungi"/>
</dbReference>
<proteinExistence type="inferred from homology"/>
<dbReference type="GO" id="GO:0045944">
    <property type="term" value="P:positive regulation of transcription by RNA polymerase II"/>
    <property type="evidence" value="ECO:0007669"/>
    <property type="project" value="EnsemblFungi"/>
</dbReference>
<dbReference type="GO" id="GO:0015031">
    <property type="term" value="P:protein transport"/>
    <property type="evidence" value="ECO:0007669"/>
    <property type="project" value="UniProtKB-KW"/>
</dbReference>
<dbReference type="Gene3D" id="1.10.246.140">
    <property type="match status" value="1"/>
</dbReference>
<dbReference type="GO" id="GO:0006325">
    <property type="term" value="P:chromatin organization"/>
    <property type="evidence" value="ECO:0007669"/>
    <property type="project" value="UniProtKB-KW"/>
</dbReference>
<dbReference type="GO" id="GO:0071819">
    <property type="term" value="C:DUBm complex"/>
    <property type="evidence" value="ECO:0007669"/>
    <property type="project" value="UniProtKB-UniRule"/>
</dbReference>
<dbReference type="HAMAP" id="MF_03046">
    <property type="entry name" value="ENY2_Sus1"/>
    <property type="match status" value="1"/>
</dbReference>
<dbReference type="Proteomes" id="UP000001640">
    <property type="component" value="Chromosome 9"/>
</dbReference>
<dbReference type="GO" id="GO:0046695">
    <property type="term" value="C:SLIK (SAGA-like) complex"/>
    <property type="evidence" value="ECO:0007669"/>
    <property type="project" value="EnsemblFungi"/>
</dbReference>
<dbReference type="FunCoup" id="G0VJU3">
    <property type="interactions" value="388"/>
</dbReference>
<evidence type="ECO:0000313" key="5">
    <source>
        <dbReference type="Proteomes" id="UP000001640"/>
    </source>
</evidence>
<dbReference type="GO" id="GO:0000973">
    <property type="term" value="P:post-transcriptional tethering of RNA polymerase II gene DNA at nuclear periphery"/>
    <property type="evidence" value="ECO:0007669"/>
    <property type="project" value="EnsemblFungi"/>
</dbReference>
<evidence type="ECO:0000256" key="3">
    <source>
        <dbReference type="HAMAP-Rule" id="MF_03046"/>
    </source>
</evidence>
<dbReference type="GO" id="GO:0000932">
    <property type="term" value="C:P-body"/>
    <property type="evidence" value="ECO:0007669"/>
    <property type="project" value="UniProtKB-SubCell"/>
</dbReference>
<dbReference type="GO" id="GO:0000124">
    <property type="term" value="C:SAGA complex"/>
    <property type="evidence" value="ECO:0007669"/>
    <property type="project" value="UniProtKB-UniRule"/>
</dbReference>
<keyword evidence="3" id="KW-0804">Transcription</keyword>
<dbReference type="EMBL" id="HE576760">
    <property type="protein sequence ID" value="CCC71774.1"/>
    <property type="molecule type" value="Genomic_DNA"/>
</dbReference>
<evidence type="ECO:0000256" key="1">
    <source>
        <dbReference type="ARBA" id="ARBA00022853"/>
    </source>
</evidence>
<dbReference type="GO" id="GO:0005643">
    <property type="term" value="C:nuclear pore"/>
    <property type="evidence" value="ECO:0007669"/>
    <property type="project" value="UniProtKB-UniRule"/>
</dbReference>
<comment type="function">
    <text evidence="3">Involved in mRNA export coupled transcription activation by association with both the TREX-2 and the SAGA complexes. At the promoters, SAGA is required for recruitment of the basal transcription machinery. It influences RNA polymerase II transcriptional activity through different activities such as TBP interaction and promoter selectivity, interaction with transcription activators, and chromatin modification through histone acetylation and deubiquitination. Within the SAGA complex, participates to a subcomplex required for deubiquitination of H2B and for the maintenance of steady-state H3 methylation levels. The TREX-2 complex functions in docking export-competent ribonucleoprotein particles (mRNPs) to the nuclear entrance of the nuclear pore complex (nuclear basket). TREX-2 participates in mRNA export and accurate chromatin positioning in the nucleus by tethering genes to the nuclear periphery. May also be involved in cytoplasmic mRNA decay by interaction with components of P-bodies.</text>
</comment>
<dbReference type="GO" id="GO:0005654">
    <property type="term" value="C:nucleoplasm"/>
    <property type="evidence" value="ECO:0007669"/>
    <property type="project" value="UniProtKB-SubCell"/>
</dbReference>
<keyword evidence="5" id="KW-1185">Reference proteome</keyword>
<dbReference type="GO" id="GO:0008047">
    <property type="term" value="F:enzyme activator activity"/>
    <property type="evidence" value="ECO:0007669"/>
    <property type="project" value="EnsemblFungi"/>
</dbReference>
<dbReference type="GO" id="GO:0070390">
    <property type="term" value="C:transcription export complex 2"/>
    <property type="evidence" value="ECO:0007669"/>
    <property type="project" value="UniProtKB-UniRule"/>
</dbReference>
<dbReference type="GO" id="GO:0006368">
    <property type="term" value="P:transcription elongation by RNA polymerase II"/>
    <property type="evidence" value="ECO:0007669"/>
    <property type="project" value="UniProtKB-UniRule"/>
</dbReference>
<dbReference type="Pfam" id="PF10163">
    <property type="entry name" value="EnY2"/>
    <property type="match status" value="1"/>
</dbReference>
<dbReference type="OrthoDB" id="6221744at2759"/>
<evidence type="ECO:0000256" key="2">
    <source>
        <dbReference type="ARBA" id="ARBA00023010"/>
    </source>
</evidence>
<comment type="subunit">
    <text evidence="3">Component of the nuclear pore complex (NPC)-associated TREX-2 complex (transcription and export complex 2), composed of at least SUS1, SAC3, THP1, SEM1, and CDC31. TREX-2 contains 2 SUS1 chains. The TREX-2 complex interacts with the nucleoporin NUP1. Component of the 1.8 MDa SAGA transcription coactivator-HAT complex. SAGA is built of 5 distinct domains with specialized functions. Within the SAGA complex, SUS1, SGF11, SGF73 and UBP8 form an additional subcomplex of SAGA called the DUB module (deubiquitination module). Interacts directly with THP1, SAC3, SGF11, and with the RNA polymerase II.</text>
</comment>
<name>G0VJU3_NAUCA</name>
<dbReference type="STRING" id="1064592.G0VJU3"/>
<dbReference type="RefSeq" id="XP_003678119.1">
    <property type="nucleotide sequence ID" value="XM_003678071.1"/>
</dbReference>
<keyword evidence="3" id="KW-0653">Protein transport</keyword>
<comment type="similarity">
    <text evidence="3">Belongs to the ENY2 family.</text>
</comment>
<dbReference type="eggNOG" id="ENOG502S9WJ">
    <property type="taxonomic scope" value="Eukaryota"/>
</dbReference>
<keyword evidence="3" id="KW-0539">Nucleus</keyword>
<dbReference type="GO" id="GO:0071028">
    <property type="term" value="P:nuclear mRNA surveillance"/>
    <property type="evidence" value="ECO:0007669"/>
    <property type="project" value="EnsemblFungi"/>
</dbReference>
<organism evidence="4 5">
    <name type="scientific">Naumovozyma castellii</name>
    <name type="common">Yeast</name>
    <name type="synonym">Saccharomyces castellii</name>
    <dbReference type="NCBI Taxonomy" id="27288"/>
    <lineage>
        <taxon>Eukaryota</taxon>
        <taxon>Fungi</taxon>
        <taxon>Dikarya</taxon>
        <taxon>Ascomycota</taxon>
        <taxon>Saccharomycotina</taxon>
        <taxon>Saccharomycetes</taxon>
        <taxon>Saccharomycetales</taxon>
        <taxon>Saccharomycetaceae</taxon>
        <taxon>Naumovozyma</taxon>
    </lineage>
</organism>
<accession>G0VJU3</accession>
<dbReference type="KEGG" id="ncs:NCAS_0I01060"/>
<dbReference type="GO" id="GO:0016973">
    <property type="term" value="P:poly(A)+ mRNA export from nucleus"/>
    <property type="evidence" value="ECO:0007669"/>
    <property type="project" value="EnsemblFungi"/>
</dbReference>
<reference key="2">
    <citation type="submission" date="2011-08" db="EMBL/GenBank/DDBJ databases">
        <title>Genome sequence of Naumovozyma castellii.</title>
        <authorList>
            <person name="Gordon J.L."/>
            <person name="Armisen D."/>
            <person name="Proux-Wera E."/>
            <person name="OhEigeartaigh S.S."/>
            <person name="Byrne K.P."/>
            <person name="Wolfe K.H."/>
        </authorList>
    </citation>
    <scope>NUCLEOTIDE SEQUENCE</scope>
    <source>
        <strain>Type strain:CBS 4309</strain>
    </source>
</reference>
<keyword evidence="3" id="KW-0813">Transport</keyword>
<keyword evidence="3" id="KW-0010">Activator</keyword>
<dbReference type="HOGENOM" id="CLU_134052_2_1_1"/>
<dbReference type="OMA" id="YESGWFD"/>
<keyword evidence="3" id="KW-0509">mRNA transport</keyword>
<dbReference type="InterPro" id="IPR038212">
    <property type="entry name" value="TF_EnY2_sf"/>
</dbReference>
<keyword evidence="3" id="KW-0805">Transcription regulation</keyword>
<sequence length="95" mass="10939">MSEINSMKAQIQKYLVESGNYELISKQLTESLLREGWIDKVKTLTKEELQENKSLNYTELLSKIEPKALDMVSDSTKTQALQKIKVFLDQVVDTE</sequence>
<keyword evidence="2 3" id="KW-0811">Translocation</keyword>
<keyword evidence="3" id="KW-0963">Cytoplasm</keyword>
<dbReference type="PANTHER" id="PTHR12514">
    <property type="entry name" value="ENHANCER OF YELLOW 2 TRANSCRIPTION FACTOR"/>
    <property type="match status" value="1"/>
</dbReference>
<dbReference type="InterPro" id="IPR018783">
    <property type="entry name" value="TF_ENY2"/>
</dbReference>
<reference evidence="4 5" key="1">
    <citation type="journal article" date="2011" name="Proc. Natl. Acad. Sci. U.S.A.">
        <title>Evolutionary erosion of yeast sex chromosomes by mating-type switching accidents.</title>
        <authorList>
            <person name="Gordon J.L."/>
            <person name="Armisen D."/>
            <person name="Proux-Wera E."/>
            <person name="Oheigeartaigh S.S."/>
            <person name="Byrne K.P."/>
            <person name="Wolfe K.H."/>
        </authorList>
    </citation>
    <scope>NUCLEOTIDE SEQUENCE [LARGE SCALE GENOMIC DNA]</scope>
    <source>
        <strain evidence="5">ATCC 76901 / BCRC 22586 / CBS 4309 / NBRC 1992 / NRRL Y-12630</strain>
    </source>
</reference>
<gene>
    <name evidence="4" type="primary">NCAS0I01060</name>
    <name evidence="3" type="synonym">SUS1</name>
    <name evidence="4" type="ordered locus">NCAS_0I01060</name>
</gene>
<dbReference type="GO" id="GO:0003682">
    <property type="term" value="F:chromatin binding"/>
    <property type="evidence" value="ECO:0007669"/>
    <property type="project" value="EnsemblFungi"/>
</dbReference>
<protein>
    <recommendedName>
        <fullName evidence="3">Transcription and mRNA export factor SUS1</fullName>
    </recommendedName>
</protein>
<comment type="subcellular location">
    <subcellularLocation>
        <location evidence="3">Nucleus</location>
        <location evidence="3">Nucleoplasm</location>
    </subcellularLocation>
    <subcellularLocation>
        <location evidence="3">Cytoplasm</location>
        <location evidence="3">P-body</location>
    </subcellularLocation>
</comment>
<dbReference type="AlphaFoldDB" id="G0VJU3"/>
<dbReference type="GO" id="GO:0003713">
    <property type="term" value="F:transcription coactivator activity"/>
    <property type="evidence" value="ECO:0007669"/>
    <property type="project" value="UniProtKB-UniRule"/>
</dbReference>
<dbReference type="InParanoid" id="G0VJU3"/>
<dbReference type="GeneID" id="96905464"/>
<evidence type="ECO:0000313" key="4">
    <source>
        <dbReference type="EMBL" id="CCC71774.1"/>
    </source>
</evidence>